<dbReference type="InParanoid" id="A0A1Y2AVH2"/>
<evidence type="ECO:0000313" key="3">
    <source>
        <dbReference type="Proteomes" id="UP000193986"/>
    </source>
</evidence>
<sequence length="561" mass="58686">MVPQHLPLQQLFLRLPRHEAEEVSIGRQDCRRRRFLKLLLDHPEPANLANIPTAPAAPTNASTQAPPAVSDPTAAPDETEGDPGDGMPPHHSDNTFETNPARPASGGEGDMPAETAGASRGVPSQGSAKADTNKGSGLLSRSRPAKSKNTTASSGHGGGPPPPSKTEIEGDQPERSAPISHGGDDRGLSNEPDQSYPVEERDAEIPSMPGETPLAPQASSTGPGKLRKSKPGTNIVNPAGQPAGHLSTGPDAGVAGDPSRPASISVPQPQADLPILEEVTLPDGSRAYVRHGTAPAAPSSTGNKKSKGGEAVGATKEMHVPAESDLGRGHCAMCCPSAPRDAAGNPIFPCAHQAGVPGAAAAGPSSVAPIPQIAGSSKGKDHATPNIAGSLNLPGEEVQIQEKETESVVKEKAPSNKLKKSSAGSKGISPEEEALEDVKRLAVKQKAAAELAADEKAERDRILAEKEAKRKLLEDRHMANIDALVNLQKAVDALANDQKTWRSTSDERVKAQDKRRADKTTRDKKFQDSLDSLVKEREDAKKRQTADDKKPGTQAILDALK</sequence>
<feature type="compositionally biased region" description="Low complexity" evidence="1">
    <location>
        <begin position="46"/>
        <end position="68"/>
    </location>
</feature>
<dbReference type="EMBL" id="MCFC01000046">
    <property type="protein sequence ID" value="ORY26571.1"/>
    <property type="molecule type" value="Genomic_DNA"/>
</dbReference>
<comment type="caution">
    <text evidence="2">The sequence shown here is derived from an EMBL/GenBank/DDBJ whole genome shotgun (WGS) entry which is preliminary data.</text>
</comment>
<dbReference type="OrthoDB" id="2507336at2759"/>
<feature type="region of interest" description="Disordered" evidence="1">
    <location>
        <begin position="498"/>
        <end position="561"/>
    </location>
</feature>
<proteinExistence type="predicted"/>
<organism evidence="2 3">
    <name type="scientific">Naematelia encephala</name>
    <dbReference type="NCBI Taxonomy" id="71784"/>
    <lineage>
        <taxon>Eukaryota</taxon>
        <taxon>Fungi</taxon>
        <taxon>Dikarya</taxon>
        <taxon>Basidiomycota</taxon>
        <taxon>Agaricomycotina</taxon>
        <taxon>Tremellomycetes</taxon>
        <taxon>Tremellales</taxon>
        <taxon>Naemateliaceae</taxon>
        <taxon>Naematelia</taxon>
    </lineage>
</organism>
<dbReference type="AlphaFoldDB" id="A0A1Y2AVH2"/>
<dbReference type="STRING" id="71784.A0A1Y2AVH2"/>
<dbReference type="Proteomes" id="UP000193986">
    <property type="component" value="Unassembled WGS sequence"/>
</dbReference>
<gene>
    <name evidence="2" type="ORF">BCR39DRAFT_252911</name>
</gene>
<feature type="compositionally biased region" description="Basic and acidic residues" evidence="1">
    <location>
        <begin position="504"/>
        <end position="551"/>
    </location>
</feature>
<protein>
    <submittedName>
        <fullName evidence="2">Uncharacterized protein</fullName>
    </submittedName>
</protein>
<evidence type="ECO:0000313" key="2">
    <source>
        <dbReference type="EMBL" id="ORY26571.1"/>
    </source>
</evidence>
<evidence type="ECO:0000256" key="1">
    <source>
        <dbReference type="SAM" id="MobiDB-lite"/>
    </source>
</evidence>
<feature type="region of interest" description="Disordered" evidence="1">
    <location>
        <begin position="46"/>
        <end position="275"/>
    </location>
</feature>
<keyword evidence="3" id="KW-1185">Reference proteome</keyword>
<feature type="region of interest" description="Disordered" evidence="1">
    <location>
        <begin position="289"/>
        <end position="313"/>
    </location>
</feature>
<name>A0A1Y2AVH2_9TREE</name>
<feature type="region of interest" description="Disordered" evidence="1">
    <location>
        <begin position="370"/>
        <end position="436"/>
    </location>
</feature>
<reference evidence="2 3" key="1">
    <citation type="submission" date="2016-07" db="EMBL/GenBank/DDBJ databases">
        <title>Pervasive Adenine N6-methylation of Active Genes in Fungi.</title>
        <authorList>
            <consortium name="DOE Joint Genome Institute"/>
            <person name="Mondo S.J."/>
            <person name="Dannebaum R.O."/>
            <person name="Kuo R.C."/>
            <person name="Labutti K."/>
            <person name="Haridas S."/>
            <person name="Kuo A."/>
            <person name="Salamov A."/>
            <person name="Ahrendt S.R."/>
            <person name="Lipzen A."/>
            <person name="Sullivan W."/>
            <person name="Andreopoulos W.B."/>
            <person name="Clum A."/>
            <person name="Lindquist E."/>
            <person name="Daum C."/>
            <person name="Ramamoorthy G.K."/>
            <person name="Gryganskyi A."/>
            <person name="Culley D."/>
            <person name="Magnuson J.K."/>
            <person name="James T.Y."/>
            <person name="O'Malley M.A."/>
            <person name="Stajich J.E."/>
            <person name="Spatafora J.W."/>
            <person name="Visel A."/>
            <person name="Grigoriev I.V."/>
        </authorList>
    </citation>
    <scope>NUCLEOTIDE SEQUENCE [LARGE SCALE GENOMIC DNA]</scope>
    <source>
        <strain evidence="2 3">68-887.2</strain>
    </source>
</reference>
<accession>A0A1Y2AVH2</accession>
<feature type="compositionally biased region" description="Basic and acidic residues" evidence="1">
    <location>
        <begin position="400"/>
        <end position="414"/>
    </location>
</feature>